<evidence type="ECO:0000259" key="5">
    <source>
        <dbReference type="PROSITE" id="PS50931"/>
    </source>
</evidence>
<comment type="similarity">
    <text evidence="1">Belongs to the LysR transcriptional regulatory family.</text>
</comment>
<dbReference type="Pfam" id="PF00126">
    <property type="entry name" value="HTH_1"/>
    <property type="match status" value="1"/>
</dbReference>
<dbReference type="PRINTS" id="PR00039">
    <property type="entry name" value="HTHLYSR"/>
</dbReference>
<dbReference type="Proteomes" id="UP000018922">
    <property type="component" value="Chromosome I"/>
</dbReference>
<dbReference type="InterPro" id="IPR058163">
    <property type="entry name" value="LysR-type_TF_proteobact-type"/>
</dbReference>
<evidence type="ECO:0000256" key="4">
    <source>
        <dbReference type="ARBA" id="ARBA00023163"/>
    </source>
</evidence>
<keyword evidence="2" id="KW-0805">Transcription regulation</keyword>
<dbReference type="InterPro" id="IPR000847">
    <property type="entry name" value="LysR_HTH_N"/>
</dbReference>
<sequence>MMDQFAALTAFVQTVECGGFTQAARRLGQSKSLISRQVAQLEAQLGARLLQRTTRKLSTTEAGQAYYQRAQRILADLAEASAEIGQLQSMPRGKLRISAPMSFGVLHLTPALPRFLESCPELEMDLALTDRFVDLVEEGFDVAVRIGRLADSSLIVRRITPIRRVLCASPAYLARCGHPQRPADLAHHACLGHLEMGSSEWRFLTADNGLETVRVSCRFRAGNGEALRTMALAGLGFVYLPSFFIGADLRAGTLVSVLDQYVPQDSALYGAYPHGRHLSAKVRVFLDFLQTAFGSAPWD</sequence>
<dbReference type="PANTHER" id="PTHR30537">
    <property type="entry name" value="HTH-TYPE TRANSCRIPTIONAL REGULATOR"/>
    <property type="match status" value="1"/>
</dbReference>
<keyword evidence="4" id="KW-0804">Transcription</keyword>
<dbReference type="SUPFAM" id="SSF53850">
    <property type="entry name" value="Periplasmic binding protein-like II"/>
    <property type="match status" value="1"/>
</dbReference>
<dbReference type="PANTHER" id="PTHR30537:SF5">
    <property type="entry name" value="HTH-TYPE TRANSCRIPTIONAL ACTIVATOR TTDR-RELATED"/>
    <property type="match status" value="1"/>
</dbReference>
<dbReference type="GO" id="GO:0006351">
    <property type="term" value="P:DNA-templated transcription"/>
    <property type="evidence" value="ECO:0007669"/>
    <property type="project" value="TreeGrafter"/>
</dbReference>
<dbReference type="Gene3D" id="1.10.10.10">
    <property type="entry name" value="Winged helix-like DNA-binding domain superfamily/Winged helix DNA-binding domain"/>
    <property type="match status" value="1"/>
</dbReference>
<dbReference type="GO" id="GO:0003700">
    <property type="term" value="F:DNA-binding transcription factor activity"/>
    <property type="evidence" value="ECO:0007669"/>
    <property type="project" value="InterPro"/>
</dbReference>
<evidence type="ECO:0000256" key="2">
    <source>
        <dbReference type="ARBA" id="ARBA00023015"/>
    </source>
</evidence>
<dbReference type="InterPro" id="IPR005119">
    <property type="entry name" value="LysR_subst-bd"/>
</dbReference>
<dbReference type="STRING" id="1430440.MGMSRv2__1241"/>
<name>V6F2E5_MAGGM</name>
<dbReference type="KEGG" id="mgy:MGMSRv2__1241"/>
<dbReference type="SUPFAM" id="SSF46785">
    <property type="entry name" value="Winged helix' DNA-binding domain"/>
    <property type="match status" value="1"/>
</dbReference>
<dbReference type="FunFam" id="3.40.190.290:FF:000001">
    <property type="entry name" value="Transcriptional regulator, LysR family"/>
    <property type="match status" value="1"/>
</dbReference>
<gene>
    <name evidence="6" type="ordered locus">MGMSRv2__1241</name>
</gene>
<accession>V6F2E5</accession>
<dbReference type="Gene3D" id="3.40.190.290">
    <property type="match status" value="1"/>
</dbReference>
<dbReference type="Pfam" id="PF03466">
    <property type="entry name" value="LysR_substrate"/>
    <property type="match status" value="1"/>
</dbReference>
<dbReference type="EMBL" id="HG794546">
    <property type="protein sequence ID" value="CDK98456.1"/>
    <property type="molecule type" value="Genomic_DNA"/>
</dbReference>
<reference evidence="6 7" key="1">
    <citation type="journal article" date="2014" name="Genome Announc.">
        <title>Complete genome sequence of Magnetospirillum gryphiswaldense MSR-1.</title>
        <authorList>
            <person name="Wang X."/>
            <person name="Wang Q."/>
            <person name="Zhang W."/>
            <person name="Wang Y."/>
            <person name="Li L."/>
            <person name="Wen T."/>
            <person name="Zhang T."/>
            <person name="Zhang Y."/>
            <person name="Xu J."/>
            <person name="Hu J."/>
            <person name="Li S."/>
            <person name="Liu L."/>
            <person name="Liu J."/>
            <person name="Jiang W."/>
            <person name="Tian J."/>
            <person name="Li Y."/>
            <person name="Schuler D."/>
            <person name="Wang L."/>
            <person name="Li J."/>
        </authorList>
    </citation>
    <scope>NUCLEOTIDE SEQUENCE [LARGE SCALE GENOMIC DNA]</scope>
    <source>
        <strain evidence="7">DSM 6361 / JCM 21280 / NBRC 15271 / MSR-1</strain>
    </source>
</reference>
<dbReference type="PROSITE" id="PS50931">
    <property type="entry name" value="HTH_LYSR"/>
    <property type="match status" value="1"/>
</dbReference>
<dbReference type="InterPro" id="IPR036388">
    <property type="entry name" value="WH-like_DNA-bd_sf"/>
</dbReference>
<evidence type="ECO:0000313" key="7">
    <source>
        <dbReference type="Proteomes" id="UP000018922"/>
    </source>
</evidence>
<proteinExistence type="inferred from homology"/>
<dbReference type="InterPro" id="IPR036390">
    <property type="entry name" value="WH_DNA-bd_sf"/>
</dbReference>
<evidence type="ECO:0000256" key="3">
    <source>
        <dbReference type="ARBA" id="ARBA00023125"/>
    </source>
</evidence>
<organism evidence="6 7">
    <name type="scientific">Magnetospirillum gryphiswaldense (strain DSM 6361 / JCM 21280 / NBRC 15271 / MSR-1)</name>
    <dbReference type="NCBI Taxonomy" id="431944"/>
    <lineage>
        <taxon>Bacteria</taxon>
        <taxon>Pseudomonadati</taxon>
        <taxon>Pseudomonadota</taxon>
        <taxon>Alphaproteobacteria</taxon>
        <taxon>Rhodospirillales</taxon>
        <taxon>Rhodospirillaceae</taxon>
        <taxon>Magnetospirillum</taxon>
    </lineage>
</organism>
<dbReference type="eggNOG" id="COG0583">
    <property type="taxonomic scope" value="Bacteria"/>
</dbReference>
<evidence type="ECO:0000256" key="1">
    <source>
        <dbReference type="ARBA" id="ARBA00009437"/>
    </source>
</evidence>
<feature type="domain" description="HTH lysR-type" evidence="5">
    <location>
        <begin position="3"/>
        <end position="60"/>
    </location>
</feature>
<keyword evidence="3 6" id="KW-0238">DNA-binding</keyword>
<dbReference type="AlphaFoldDB" id="V6F2E5"/>
<protein>
    <submittedName>
        <fullName evidence="6">DNA-binding transcriptional regulator (Uncharacterized HTH-type transcriptional regulator HI_1364)</fullName>
    </submittedName>
</protein>
<evidence type="ECO:0000313" key="6">
    <source>
        <dbReference type="EMBL" id="CDK98456.1"/>
    </source>
</evidence>
<dbReference type="FunFam" id="1.10.10.10:FF:000001">
    <property type="entry name" value="LysR family transcriptional regulator"/>
    <property type="match status" value="1"/>
</dbReference>
<keyword evidence="7" id="KW-1185">Reference proteome</keyword>
<dbReference type="CDD" id="cd08422">
    <property type="entry name" value="PBP2_CrgA_like"/>
    <property type="match status" value="1"/>
</dbReference>
<dbReference type="GO" id="GO:0043565">
    <property type="term" value="F:sequence-specific DNA binding"/>
    <property type="evidence" value="ECO:0007669"/>
    <property type="project" value="TreeGrafter"/>
</dbReference>
<dbReference type="HOGENOM" id="CLU_039613_16_2_5"/>